<reference evidence="1" key="1">
    <citation type="journal article" date="2015" name="Nature">
        <title>Complex archaea that bridge the gap between prokaryotes and eukaryotes.</title>
        <authorList>
            <person name="Spang A."/>
            <person name="Saw J.H."/>
            <person name="Jorgensen S.L."/>
            <person name="Zaremba-Niedzwiedzka K."/>
            <person name="Martijn J."/>
            <person name="Lind A.E."/>
            <person name="van Eijk R."/>
            <person name="Schleper C."/>
            <person name="Guy L."/>
            <person name="Ettema T.J."/>
        </authorList>
    </citation>
    <scope>NUCLEOTIDE SEQUENCE</scope>
</reference>
<accession>A0A0F9GU35</accession>
<name>A0A0F9GU35_9ZZZZ</name>
<evidence type="ECO:0000313" key="1">
    <source>
        <dbReference type="EMBL" id="KKM02310.1"/>
    </source>
</evidence>
<sequence>MTDCKLQQTADGWWCKKCDPDKTRLVPVKANRNCRVQRSRGLGDTVAKVTKFFGFKPCAGCRERQKKLNELVPYRE</sequence>
<dbReference type="EMBL" id="LAZR01016969">
    <property type="protein sequence ID" value="KKM02310.1"/>
    <property type="molecule type" value="Genomic_DNA"/>
</dbReference>
<dbReference type="AlphaFoldDB" id="A0A0F9GU35"/>
<comment type="caution">
    <text evidence="1">The sequence shown here is derived from an EMBL/GenBank/DDBJ whole genome shotgun (WGS) entry which is preliminary data.</text>
</comment>
<proteinExistence type="predicted"/>
<gene>
    <name evidence="1" type="ORF">LCGC14_1785680</name>
</gene>
<organism evidence="1">
    <name type="scientific">marine sediment metagenome</name>
    <dbReference type="NCBI Taxonomy" id="412755"/>
    <lineage>
        <taxon>unclassified sequences</taxon>
        <taxon>metagenomes</taxon>
        <taxon>ecological metagenomes</taxon>
    </lineage>
</organism>
<protein>
    <submittedName>
        <fullName evidence="1">Uncharacterized protein</fullName>
    </submittedName>
</protein>